<evidence type="ECO:0000256" key="1">
    <source>
        <dbReference type="SAM" id="MobiDB-lite"/>
    </source>
</evidence>
<protein>
    <recommendedName>
        <fullName evidence="4">MAM domain-containing protein</fullName>
    </recommendedName>
</protein>
<organism evidence="2 3">
    <name type="scientific">Dibothriocephalus latus</name>
    <name type="common">Fish tapeworm</name>
    <name type="synonym">Diphyllobothrium latum</name>
    <dbReference type="NCBI Taxonomy" id="60516"/>
    <lineage>
        <taxon>Eukaryota</taxon>
        <taxon>Metazoa</taxon>
        <taxon>Spiralia</taxon>
        <taxon>Lophotrochozoa</taxon>
        <taxon>Platyhelminthes</taxon>
        <taxon>Cestoda</taxon>
        <taxon>Eucestoda</taxon>
        <taxon>Diphyllobothriidea</taxon>
        <taxon>Diphyllobothriidae</taxon>
        <taxon>Dibothriocephalus</taxon>
    </lineage>
</organism>
<feature type="compositionally biased region" description="Polar residues" evidence="1">
    <location>
        <begin position="74"/>
        <end position="89"/>
    </location>
</feature>
<reference evidence="2 3" key="1">
    <citation type="submission" date="2018-11" db="EMBL/GenBank/DDBJ databases">
        <authorList>
            <consortium name="Pathogen Informatics"/>
        </authorList>
    </citation>
    <scope>NUCLEOTIDE SEQUENCE [LARGE SCALE GENOMIC DNA]</scope>
</reference>
<evidence type="ECO:0008006" key="4">
    <source>
        <dbReference type="Google" id="ProtNLM"/>
    </source>
</evidence>
<dbReference type="AlphaFoldDB" id="A0A3P7LU77"/>
<name>A0A3P7LU77_DIBLA</name>
<gene>
    <name evidence="2" type="ORF">DILT_LOCUS13671</name>
</gene>
<dbReference type="Proteomes" id="UP000281553">
    <property type="component" value="Unassembled WGS sequence"/>
</dbReference>
<proteinExistence type="predicted"/>
<dbReference type="Gene3D" id="2.60.120.200">
    <property type="match status" value="2"/>
</dbReference>
<accession>A0A3P7LU77</accession>
<dbReference type="EMBL" id="UYRU01071142">
    <property type="protein sequence ID" value="VDN20665.1"/>
    <property type="molecule type" value="Genomic_DNA"/>
</dbReference>
<dbReference type="PANTHER" id="PTHR23282:SF101">
    <property type="entry name" value="MAM DOMAIN-CONTAINING PROTEIN"/>
    <property type="match status" value="1"/>
</dbReference>
<feature type="region of interest" description="Disordered" evidence="1">
    <location>
        <begin position="253"/>
        <end position="273"/>
    </location>
</feature>
<feature type="region of interest" description="Disordered" evidence="1">
    <location>
        <begin position="66"/>
        <end position="92"/>
    </location>
</feature>
<dbReference type="PANTHER" id="PTHR23282">
    <property type="entry name" value="APICAL ENDOSOMAL GLYCOPROTEIN PRECURSOR"/>
    <property type="match status" value="1"/>
</dbReference>
<evidence type="ECO:0000313" key="2">
    <source>
        <dbReference type="EMBL" id="VDN20665.1"/>
    </source>
</evidence>
<dbReference type="OrthoDB" id="6281889at2759"/>
<evidence type="ECO:0000313" key="3">
    <source>
        <dbReference type="Proteomes" id="UP000281553"/>
    </source>
</evidence>
<sequence>MSLVVQPPPRPKAVCGFEKNTCGWKNDGNNWQRHWRIHRELSDSENVSHLPVLCLSANQLYQISKQDDEDADTDSSWVSSADTKGTSGRVSGDSAMDIQARLWSPTVPSTLCLRCLTLVYSITLGSVTPEVNSRDRLPSLALLQRQEGLEGPATQCVNDPANPIVYLKVSAECTHSQPSPAEASREMQTPPRPKAVCGFEKGTCGWTNDGNNWQRHWRIHRELSDSENVGHLPVLCLTASEVDQIAKQEDEAVDADSLWASDPDAESPSDHVSGGDFIDIQARLWSPTVRSMLGLRCLTLAYSIRLGSPLPGMQSPPRPKAVCGFEKSTCGWTNDGNNWQRHWRIHRELSDLENAAVDADSLWISNPETESPYDNVSGGDAIDIQARLWSPTVPSKLGLRCLTLAYSIKLGGVAPGINGRDRLPSLALLQRQEGTQGPVIDYINYLANPIGYLRPSAEYIHQPSLPIEVGSARSYRFYLQESVIEPMNDLENVGSLPVLCLTANPIVKEDDEDAYAGSSWLSNLDIENPSDHVSGDGAIDIQVRLWSPTVPSKLSLRCLALAYSIKLGSVTLGSNSRGRLPSLALLQRQEGFASITFFPGPSNPPPLPPSSIFALLHQECLKSRQF</sequence>
<dbReference type="InterPro" id="IPR051560">
    <property type="entry name" value="MAM_domain-containing"/>
</dbReference>
<keyword evidence="3" id="KW-1185">Reference proteome</keyword>